<evidence type="ECO:0000313" key="2">
    <source>
        <dbReference type="EMBL" id="KAJ7688624.1"/>
    </source>
</evidence>
<dbReference type="GO" id="GO:0006744">
    <property type="term" value="P:ubiquinone biosynthetic process"/>
    <property type="evidence" value="ECO:0007669"/>
    <property type="project" value="TreeGrafter"/>
</dbReference>
<reference evidence="2" key="1">
    <citation type="submission" date="2023-03" db="EMBL/GenBank/DDBJ databases">
        <title>Massive genome expansion in bonnet fungi (Mycena s.s.) driven by repeated elements and novel gene families across ecological guilds.</title>
        <authorList>
            <consortium name="Lawrence Berkeley National Laboratory"/>
            <person name="Harder C.B."/>
            <person name="Miyauchi S."/>
            <person name="Viragh M."/>
            <person name="Kuo A."/>
            <person name="Thoen E."/>
            <person name="Andreopoulos B."/>
            <person name="Lu D."/>
            <person name="Skrede I."/>
            <person name="Drula E."/>
            <person name="Henrissat B."/>
            <person name="Morin E."/>
            <person name="Kohler A."/>
            <person name="Barry K."/>
            <person name="LaButti K."/>
            <person name="Morin E."/>
            <person name="Salamov A."/>
            <person name="Lipzen A."/>
            <person name="Mereny Z."/>
            <person name="Hegedus B."/>
            <person name="Baldrian P."/>
            <person name="Stursova M."/>
            <person name="Weitz H."/>
            <person name="Taylor A."/>
            <person name="Grigoriev I.V."/>
            <person name="Nagy L.G."/>
            <person name="Martin F."/>
            <person name="Kauserud H."/>
        </authorList>
    </citation>
    <scope>NUCLEOTIDE SEQUENCE</scope>
    <source>
        <strain evidence="2">CBHHK067</strain>
    </source>
</reference>
<evidence type="ECO:0000313" key="3">
    <source>
        <dbReference type="Proteomes" id="UP001221757"/>
    </source>
</evidence>
<dbReference type="AlphaFoldDB" id="A0AAD7GCV5"/>
<dbReference type="PANTHER" id="PTHR43851">
    <property type="match status" value="1"/>
</dbReference>
<gene>
    <name evidence="2" type="ORF">B0H17DRAFT_1202891</name>
</gene>
<keyword evidence="3" id="KW-1185">Reference proteome</keyword>
<protein>
    <recommendedName>
        <fullName evidence="1">ABC1 atypical kinase-like domain-containing protein</fullName>
    </recommendedName>
</protein>
<dbReference type="InterPro" id="IPR004147">
    <property type="entry name" value="ABC1_dom"/>
</dbReference>
<dbReference type="EMBL" id="JARKIE010000078">
    <property type="protein sequence ID" value="KAJ7688624.1"/>
    <property type="molecule type" value="Genomic_DNA"/>
</dbReference>
<accession>A0AAD7GCV5</accession>
<dbReference type="InterPro" id="IPR051409">
    <property type="entry name" value="Atypical_kinase_ADCK"/>
</dbReference>
<organism evidence="2 3">
    <name type="scientific">Mycena rosella</name>
    <name type="common">Pink bonnet</name>
    <name type="synonym">Agaricus rosellus</name>
    <dbReference type="NCBI Taxonomy" id="1033263"/>
    <lineage>
        <taxon>Eukaryota</taxon>
        <taxon>Fungi</taxon>
        <taxon>Dikarya</taxon>
        <taxon>Basidiomycota</taxon>
        <taxon>Agaricomycotina</taxon>
        <taxon>Agaricomycetes</taxon>
        <taxon>Agaricomycetidae</taxon>
        <taxon>Agaricales</taxon>
        <taxon>Marasmiineae</taxon>
        <taxon>Mycenaceae</taxon>
        <taxon>Mycena</taxon>
    </lineage>
</organism>
<dbReference type="Pfam" id="PF03109">
    <property type="entry name" value="ABC1"/>
    <property type="match status" value="1"/>
</dbReference>
<evidence type="ECO:0000259" key="1">
    <source>
        <dbReference type="Pfam" id="PF03109"/>
    </source>
</evidence>
<dbReference type="PANTHER" id="PTHR43851:SF3">
    <property type="entry name" value="COENZYME Q8"/>
    <property type="match status" value="1"/>
</dbReference>
<proteinExistence type="predicted"/>
<comment type="caution">
    <text evidence="2">The sequence shown here is derived from an EMBL/GenBank/DDBJ whole genome shotgun (WGS) entry which is preliminary data.</text>
</comment>
<name>A0AAD7GCV5_MYCRO</name>
<sequence length="304" mass="33956">MQASRQAPALHAPNPLSQQVMSSALGPDWGRLFTSFARVPFAVASIGQMHTATLAAAVSPARVAVKPAPHLLPKGLYLERTMQVMKAELADECDYTCEAGFLRAFGDHLGGDVRFTHLDGTSVGTARLAQRDRDEARRPLQRTERFRRWRHDLVARFIELFEFRLMQTDERVELVDFGAARAYSKAFIDDWLRLLQAAARDARAAYLTGAENQVMLDAHVDSLTLLATPFKRGTPQPFAFGQGTAWADVTAQIRAQIPVMLQQHLTPRPQETYSLDRKLSRAFLLAARLGTTVDTRAIWDRVVS</sequence>
<feature type="domain" description="ABC1 atypical kinase-like" evidence="1">
    <location>
        <begin position="11"/>
        <end position="66"/>
    </location>
</feature>
<dbReference type="Proteomes" id="UP001221757">
    <property type="component" value="Unassembled WGS sequence"/>
</dbReference>